<keyword evidence="7" id="KW-0735">Signal-anchor</keyword>
<proteinExistence type="inferred from homology"/>
<evidence type="ECO:0000256" key="4">
    <source>
        <dbReference type="ARBA" id="ARBA00022676"/>
    </source>
</evidence>
<dbReference type="Gene3D" id="3.40.50.11660">
    <property type="entry name" value="Glycosyl transferase family 10, C-terminal domain"/>
    <property type="match status" value="1"/>
</dbReference>
<feature type="domain" description="Fucosyltransferase C-terminal" evidence="12">
    <location>
        <begin position="197"/>
        <end position="373"/>
    </location>
</feature>
<evidence type="ECO:0000256" key="6">
    <source>
        <dbReference type="ARBA" id="ARBA00022692"/>
    </source>
</evidence>
<dbReference type="Proteomes" id="UP001642483">
    <property type="component" value="Unassembled WGS sequence"/>
</dbReference>
<keyword evidence="4 11" id="KW-0328">Glycosyltransferase</keyword>
<evidence type="ECO:0000313" key="14">
    <source>
        <dbReference type="EMBL" id="CAK8674775.1"/>
    </source>
</evidence>
<comment type="pathway">
    <text evidence="2">Protein modification; protein glycosylation.</text>
</comment>
<dbReference type="PANTHER" id="PTHR11929">
    <property type="entry name" value="ALPHA- 1,3 -FUCOSYLTRANSFERASE"/>
    <property type="match status" value="1"/>
</dbReference>
<dbReference type="InterPro" id="IPR038577">
    <property type="entry name" value="GT10-like_C_sf"/>
</dbReference>
<gene>
    <name evidence="14" type="ORF">CVLEPA_LOCUS4441</name>
</gene>
<keyword evidence="6 11" id="KW-0812">Transmembrane</keyword>
<feature type="domain" description="Fucosyltransferase N-terminal" evidence="13">
    <location>
        <begin position="65"/>
        <end position="170"/>
    </location>
</feature>
<feature type="transmembrane region" description="Helical" evidence="11">
    <location>
        <begin position="7"/>
        <end position="25"/>
    </location>
</feature>
<keyword evidence="10" id="KW-0325">Glycoprotein</keyword>
<keyword evidence="9 11" id="KW-0472">Membrane</keyword>
<reference evidence="14 15" key="1">
    <citation type="submission" date="2024-02" db="EMBL/GenBank/DDBJ databases">
        <authorList>
            <person name="Daric V."/>
            <person name="Darras S."/>
        </authorList>
    </citation>
    <scope>NUCLEOTIDE SEQUENCE [LARGE SCALE GENOMIC DNA]</scope>
</reference>
<evidence type="ECO:0000256" key="9">
    <source>
        <dbReference type="ARBA" id="ARBA00023136"/>
    </source>
</evidence>
<comment type="caution">
    <text evidence="14">The sequence shown here is derived from an EMBL/GenBank/DDBJ whole genome shotgun (WGS) entry which is preliminary data.</text>
</comment>
<comment type="subcellular location">
    <subcellularLocation>
        <location evidence="11">Golgi apparatus</location>
        <location evidence="11">Golgi stack membrane</location>
        <topology evidence="11">Single-pass type II membrane protein</topology>
    </subcellularLocation>
    <subcellularLocation>
        <location evidence="1">Membrane</location>
        <topology evidence="1">Single-pass membrane protein</topology>
    </subcellularLocation>
</comment>
<dbReference type="Pfam" id="PF17039">
    <property type="entry name" value="Glyco_tran_10_N"/>
    <property type="match status" value="1"/>
</dbReference>
<sequence>MILRTKYRKTAVIVAVSILYILYYFSNGGGGDIEPAFQGSPSLKKTNTHFPEECKVVLSRASEKHTIVMFLDQHNWLHLDINSDQCGNCEVTFDRSKITDPATKAVVFHFNQIDVKYLQKVRRLDQYYIWHSMESPLALRVVRGLSLDEYNNFFNLTMSYRDDSDIYYPYDTTENIRHLLDAKGSGDTNKDLDQLLRKKKKMALWVTSNCGTTSPARDRWIYSENLIKAGLELDRRGHCFPDAPRPPVRSANNDQIWDDYISEYKFYMAFENSFNCLDYITEKVFDNCLLHGAVPVVLGAKKSDYQKVIPTDSFIYAPDFKSPAELVKYLHYLDKNDSAYKQYFNWRVRDVKTMPNYGRAFGMCQLCRVLHGINVDNLFHPYYDQYYSDIPLCGYPKTTRIVTSIRNWFYGNDYNECHANAHVLSVVQNWIASIWFYLWH</sequence>
<organism evidence="14 15">
    <name type="scientific">Clavelina lepadiformis</name>
    <name type="common">Light-bulb sea squirt</name>
    <name type="synonym">Ascidia lepadiformis</name>
    <dbReference type="NCBI Taxonomy" id="159417"/>
    <lineage>
        <taxon>Eukaryota</taxon>
        <taxon>Metazoa</taxon>
        <taxon>Chordata</taxon>
        <taxon>Tunicata</taxon>
        <taxon>Ascidiacea</taxon>
        <taxon>Aplousobranchia</taxon>
        <taxon>Clavelinidae</taxon>
        <taxon>Clavelina</taxon>
    </lineage>
</organism>
<keyword evidence="15" id="KW-1185">Reference proteome</keyword>
<protein>
    <recommendedName>
        <fullName evidence="11">Fucosyltransferase</fullName>
        <ecNumber evidence="11">2.4.1.-</ecNumber>
    </recommendedName>
</protein>
<evidence type="ECO:0000256" key="3">
    <source>
        <dbReference type="ARBA" id="ARBA00008919"/>
    </source>
</evidence>
<evidence type="ECO:0000256" key="2">
    <source>
        <dbReference type="ARBA" id="ARBA00004922"/>
    </source>
</evidence>
<evidence type="ECO:0000259" key="13">
    <source>
        <dbReference type="Pfam" id="PF17039"/>
    </source>
</evidence>
<evidence type="ECO:0000256" key="1">
    <source>
        <dbReference type="ARBA" id="ARBA00004167"/>
    </source>
</evidence>
<dbReference type="InterPro" id="IPR055270">
    <property type="entry name" value="Glyco_tran_10_C"/>
</dbReference>
<evidence type="ECO:0000256" key="7">
    <source>
        <dbReference type="ARBA" id="ARBA00022968"/>
    </source>
</evidence>
<evidence type="ECO:0000256" key="10">
    <source>
        <dbReference type="ARBA" id="ARBA00023180"/>
    </source>
</evidence>
<comment type="similarity">
    <text evidence="3 11">Belongs to the glycosyltransferase 10 family.</text>
</comment>
<dbReference type="SUPFAM" id="SSF53756">
    <property type="entry name" value="UDP-Glycosyltransferase/glycogen phosphorylase"/>
    <property type="match status" value="1"/>
</dbReference>
<evidence type="ECO:0000256" key="11">
    <source>
        <dbReference type="RuleBase" id="RU003832"/>
    </source>
</evidence>
<dbReference type="Pfam" id="PF00852">
    <property type="entry name" value="Glyco_transf_10"/>
    <property type="match status" value="1"/>
</dbReference>
<dbReference type="EC" id="2.4.1.-" evidence="11"/>
<evidence type="ECO:0000256" key="8">
    <source>
        <dbReference type="ARBA" id="ARBA00022989"/>
    </source>
</evidence>
<keyword evidence="11" id="KW-0333">Golgi apparatus</keyword>
<dbReference type="InterPro" id="IPR031481">
    <property type="entry name" value="Glyco_tran_10_N"/>
</dbReference>
<keyword evidence="5 11" id="KW-0808">Transferase</keyword>
<evidence type="ECO:0000259" key="12">
    <source>
        <dbReference type="Pfam" id="PF00852"/>
    </source>
</evidence>
<name>A0ABP0F8L7_CLALP</name>
<keyword evidence="8 11" id="KW-1133">Transmembrane helix</keyword>
<dbReference type="PANTHER" id="PTHR11929:SF145">
    <property type="entry name" value="ALPHA-(1,3)-FUCOSYLTRANSFERASE FUT-1"/>
    <property type="match status" value="1"/>
</dbReference>
<evidence type="ECO:0000313" key="15">
    <source>
        <dbReference type="Proteomes" id="UP001642483"/>
    </source>
</evidence>
<dbReference type="EMBL" id="CAWYQH010000013">
    <property type="protein sequence ID" value="CAK8674775.1"/>
    <property type="molecule type" value="Genomic_DNA"/>
</dbReference>
<dbReference type="InterPro" id="IPR001503">
    <property type="entry name" value="Glyco_trans_10"/>
</dbReference>
<evidence type="ECO:0000256" key="5">
    <source>
        <dbReference type="ARBA" id="ARBA00022679"/>
    </source>
</evidence>
<accession>A0ABP0F8L7</accession>